<accession>A0AAD7E0Y7</accession>
<evidence type="ECO:0000256" key="1">
    <source>
        <dbReference type="SAM" id="MobiDB-lite"/>
    </source>
</evidence>
<comment type="caution">
    <text evidence="2">The sequence shown here is derived from an EMBL/GenBank/DDBJ whole genome shotgun (WGS) entry which is preliminary data.</text>
</comment>
<gene>
    <name evidence="2" type="ORF">GGX14DRAFT_388263</name>
</gene>
<dbReference type="EMBL" id="JARJCW010000007">
    <property type="protein sequence ID" value="KAJ7222461.1"/>
    <property type="molecule type" value="Genomic_DNA"/>
</dbReference>
<protein>
    <submittedName>
        <fullName evidence="2">Uncharacterized protein</fullName>
    </submittedName>
</protein>
<keyword evidence="3" id="KW-1185">Reference proteome</keyword>
<dbReference type="Proteomes" id="UP001219525">
    <property type="component" value="Unassembled WGS sequence"/>
</dbReference>
<reference evidence="2" key="1">
    <citation type="submission" date="2023-03" db="EMBL/GenBank/DDBJ databases">
        <title>Massive genome expansion in bonnet fungi (Mycena s.s.) driven by repeated elements and novel gene families across ecological guilds.</title>
        <authorList>
            <consortium name="Lawrence Berkeley National Laboratory"/>
            <person name="Harder C.B."/>
            <person name="Miyauchi S."/>
            <person name="Viragh M."/>
            <person name="Kuo A."/>
            <person name="Thoen E."/>
            <person name="Andreopoulos B."/>
            <person name="Lu D."/>
            <person name="Skrede I."/>
            <person name="Drula E."/>
            <person name="Henrissat B."/>
            <person name="Morin E."/>
            <person name="Kohler A."/>
            <person name="Barry K."/>
            <person name="LaButti K."/>
            <person name="Morin E."/>
            <person name="Salamov A."/>
            <person name="Lipzen A."/>
            <person name="Mereny Z."/>
            <person name="Hegedus B."/>
            <person name="Baldrian P."/>
            <person name="Stursova M."/>
            <person name="Weitz H."/>
            <person name="Taylor A."/>
            <person name="Grigoriev I.V."/>
            <person name="Nagy L.G."/>
            <person name="Martin F."/>
            <person name="Kauserud H."/>
        </authorList>
    </citation>
    <scope>NUCLEOTIDE SEQUENCE</scope>
    <source>
        <strain evidence="2">9144</strain>
    </source>
</reference>
<evidence type="ECO:0000313" key="3">
    <source>
        <dbReference type="Proteomes" id="UP001219525"/>
    </source>
</evidence>
<dbReference type="AlphaFoldDB" id="A0AAD7E0Y7"/>
<evidence type="ECO:0000313" key="2">
    <source>
        <dbReference type="EMBL" id="KAJ7222461.1"/>
    </source>
</evidence>
<name>A0AAD7E0Y7_9AGAR</name>
<organism evidence="2 3">
    <name type="scientific">Mycena pura</name>
    <dbReference type="NCBI Taxonomy" id="153505"/>
    <lineage>
        <taxon>Eukaryota</taxon>
        <taxon>Fungi</taxon>
        <taxon>Dikarya</taxon>
        <taxon>Basidiomycota</taxon>
        <taxon>Agaricomycotina</taxon>
        <taxon>Agaricomycetes</taxon>
        <taxon>Agaricomycetidae</taxon>
        <taxon>Agaricales</taxon>
        <taxon>Marasmiineae</taxon>
        <taxon>Mycenaceae</taxon>
        <taxon>Mycena</taxon>
    </lineage>
</organism>
<proteinExistence type="predicted"/>
<sequence>MCSLFEAGGRELASEEDGREWALVYTAKVCMLAKARGALRVPSAWAGGIPSTGRSRGGHGGSRRLGESSERLAGAGRPFGTTSMSQNLYLKTLENEFSDGRDQQNTSITHCGIPLAVLRARLAKQGAANTLGIDVHGGVVSESSIAGEGIAGDGGRRKEEERACLFDDACLAAPQLGFGFKLRKEAIGGGWCTSQKGSGAEADCPECGSSFSFVSLQRIAYHCRLGSEWGRRRGFGADVEVAVSCGMSGAPPEGGGGNIGCGDSAHGYSGASVIVRNGGRKSGICPSQLRVKVLLNVLSTTYFSIRGLFTFAAVQIYGHNHTLHPNVDDDAHELLWGHGYLVSMGAVWRDNYDHILQRGYKLWTRYHPDWVPSWKLNDCFVEDSMEYLTIKSEMGLDRHAIPGRISRAAVSTFGRSHICIAPDYDIISVFPFLPGMPA</sequence>
<feature type="region of interest" description="Disordered" evidence="1">
    <location>
        <begin position="48"/>
        <end position="80"/>
    </location>
</feature>